<evidence type="ECO:0000313" key="4">
    <source>
        <dbReference type="Proteomes" id="UP000286931"/>
    </source>
</evidence>
<feature type="compositionally biased region" description="Low complexity" evidence="1">
    <location>
        <begin position="531"/>
        <end position="540"/>
    </location>
</feature>
<feature type="transmembrane region" description="Helical" evidence="2">
    <location>
        <begin position="348"/>
        <end position="367"/>
    </location>
</feature>
<accession>A0A401YYA4</accession>
<reference evidence="3 4" key="1">
    <citation type="submission" date="2018-12" db="EMBL/GenBank/DDBJ databases">
        <title>Draft genome sequence of Embleya hyalina NBRC 13850T.</title>
        <authorList>
            <person name="Komaki H."/>
            <person name="Hosoyama A."/>
            <person name="Kimura A."/>
            <person name="Ichikawa N."/>
            <person name="Tamura T."/>
        </authorList>
    </citation>
    <scope>NUCLEOTIDE SEQUENCE [LARGE SCALE GENOMIC DNA]</scope>
    <source>
        <strain evidence="3 4">NBRC 13850</strain>
    </source>
</reference>
<dbReference type="OrthoDB" id="3872592at2"/>
<feature type="compositionally biased region" description="Pro residues" evidence="1">
    <location>
        <begin position="461"/>
        <end position="514"/>
    </location>
</feature>
<evidence type="ECO:0000256" key="2">
    <source>
        <dbReference type="SAM" id="Phobius"/>
    </source>
</evidence>
<feature type="region of interest" description="Disordered" evidence="1">
    <location>
        <begin position="459"/>
        <end position="540"/>
    </location>
</feature>
<evidence type="ECO:0000256" key="1">
    <source>
        <dbReference type="SAM" id="MobiDB-lite"/>
    </source>
</evidence>
<feature type="transmembrane region" description="Helical" evidence="2">
    <location>
        <begin position="424"/>
        <end position="446"/>
    </location>
</feature>
<dbReference type="RefSeq" id="WP_126641376.1">
    <property type="nucleotide sequence ID" value="NZ_BIFH01000033.1"/>
</dbReference>
<keyword evidence="2" id="KW-0812">Transmembrane</keyword>
<organism evidence="3 4">
    <name type="scientific">Embleya hyalina</name>
    <dbReference type="NCBI Taxonomy" id="516124"/>
    <lineage>
        <taxon>Bacteria</taxon>
        <taxon>Bacillati</taxon>
        <taxon>Actinomycetota</taxon>
        <taxon>Actinomycetes</taxon>
        <taxon>Kitasatosporales</taxon>
        <taxon>Streptomycetaceae</taxon>
        <taxon>Embleya</taxon>
    </lineage>
</organism>
<keyword evidence="2" id="KW-1133">Transmembrane helix</keyword>
<dbReference type="InterPro" id="IPR047724">
    <property type="entry name" value="Streptophobe"/>
</dbReference>
<feature type="transmembrane region" description="Helical" evidence="2">
    <location>
        <begin position="282"/>
        <end position="301"/>
    </location>
</feature>
<dbReference type="NCBIfam" id="NF038391">
    <property type="entry name" value="streptophobe"/>
    <property type="match status" value="1"/>
</dbReference>
<proteinExistence type="predicted"/>
<evidence type="ECO:0000313" key="3">
    <source>
        <dbReference type="EMBL" id="GCD99599.1"/>
    </source>
</evidence>
<keyword evidence="4" id="KW-1185">Reference proteome</keyword>
<comment type="caution">
    <text evidence="3">The sequence shown here is derived from an EMBL/GenBank/DDBJ whole genome shotgun (WGS) entry which is preliminary data.</text>
</comment>
<feature type="transmembrane region" description="Helical" evidence="2">
    <location>
        <begin position="247"/>
        <end position="270"/>
    </location>
</feature>
<sequence>MAWNQQQHNAPPPARPTAGPASWGGVAPWLHAFGAVLAAFGAMAAAAWLGLWLLGADDLGSGTMPALVAAVVALAVGGTVDLKGTEKGGTGDDVLGRLTGDVSLAQGSGKVDIMLLGIGLIGALVLGWLFLRPLRHRLVIGALDLVLHGVRVLVFTAAALGVVATTGEHTLPIEQFVSRVGGAKAQDLTNVLGLGAAARFETDVTGTLAFGALWLLITLVVAVGVSVRGPLPVKWLRHRAVLRPPVAGVLAVLIAAVVAGVVGTPFVAAAAPAPKRMIGGMFFALPNAVWLLASLGLGIPWKATTTDPTGGGFSFGLPGPLGKLVKASAGDGLPIRIDRLAELDSRAWFVPLFSALLLLFGGTLMALRAPASVRPHQHAWRFAVALAGGLLVIACLMRLQLKVAVSVFGGVVSPGASVSLHADYLWTVLLGLLWGACAGFIGGALADWVRYRRTDAAPLAAGPPRPLHTAPPAPRHPGAPDPAGRPAPYPPPRPASARPPAPGPPAPPGPPPYSNRPDPTHRPPPPPDPQGPTRSGPWPG</sequence>
<feature type="region of interest" description="Disordered" evidence="1">
    <location>
        <begin position="1"/>
        <end position="20"/>
    </location>
</feature>
<feature type="transmembrane region" description="Helical" evidence="2">
    <location>
        <begin position="29"/>
        <end position="55"/>
    </location>
</feature>
<evidence type="ECO:0008006" key="5">
    <source>
        <dbReference type="Google" id="ProtNLM"/>
    </source>
</evidence>
<feature type="transmembrane region" description="Helical" evidence="2">
    <location>
        <begin position="62"/>
        <end position="80"/>
    </location>
</feature>
<gene>
    <name evidence="3" type="ORF">EHYA_07321</name>
</gene>
<dbReference type="Proteomes" id="UP000286931">
    <property type="component" value="Unassembled WGS sequence"/>
</dbReference>
<keyword evidence="2" id="KW-0472">Membrane</keyword>
<dbReference type="AlphaFoldDB" id="A0A401YYA4"/>
<name>A0A401YYA4_9ACTN</name>
<protein>
    <recommendedName>
        <fullName evidence="5">Integral membrane protein</fullName>
    </recommendedName>
</protein>
<dbReference type="EMBL" id="BIFH01000033">
    <property type="protein sequence ID" value="GCD99599.1"/>
    <property type="molecule type" value="Genomic_DNA"/>
</dbReference>
<feature type="transmembrane region" description="Helical" evidence="2">
    <location>
        <begin position="208"/>
        <end position="227"/>
    </location>
</feature>
<feature type="transmembrane region" description="Helical" evidence="2">
    <location>
        <begin position="379"/>
        <end position="399"/>
    </location>
</feature>
<feature type="transmembrane region" description="Helical" evidence="2">
    <location>
        <begin position="113"/>
        <end position="131"/>
    </location>
</feature>